<dbReference type="SUPFAM" id="SSF49785">
    <property type="entry name" value="Galactose-binding domain-like"/>
    <property type="match status" value="1"/>
</dbReference>
<dbReference type="InterPro" id="IPR008979">
    <property type="entry name" value="Galactose-bd-like_sf"/>
</dbReference>
<evidence type="ECO:0000313" key="2">
    <source>
        <dbReference type="EMBL" id="ADQ79715.1"/>
    </source>
</evidence>
<protein>
    <submittedName>
        <fullName evidence="2">Ricin B lectin</fullName>
    </submittedName>
</protein>
<dbReference type="Gene3D" id="2.80.10.50">
    <property type="match status" value="1"/>
</dbReference>
<dbReference type="PANTHER" id="PTHR35532">
    <property type="entry name" value="SIMILAR TO POLYHYDROXYALKANOATE DEPOLYMERASE"/>
    <property type="match status" value="1"/>
</dbReference>
<dbReference type="RefSeq" id="WP_013445084.1">
    <property type="nucleotide sequence ID" value="NC_014734.1"/>
</dbReference>
<dbReference type="Gene3D" id="2.60.120.260">
    <property type="entry name" value="Galactose-binding domain-like"/>
    <property type="match status" value="3"/>
</dbReference>
<dbReference type="InterPro" id="IPR000772">
    <property type="entry name" value="Ricin_B_lectin"/>
</dbReference>
<reference key="1">
    <citation type="submission" date="2010-11" db="EMBL/GenBank/DDBJ databases">
        <title>The complete genome of Paludibacter propionicigenes DSM 17365.</title>
        <authorList>
            <consortium name="US DOE Joint Genome Institute (JGI-PGF)"/>
            <person name="Lucas S."/>
            <person name="Copeland A."/>
            <person name="Lapidus A."/>
            <person name="Bruce D."/>
            <person name="Goodwin L."/>
            <person name="Pitluck S."/>
            <person name="Kyrpides N."/>
            <person name="Mavromatis K."/>
            <person name="Ivanova N."/>
            <person name="Munk A.C."/>
            <person name="Brettin T."/>
            <person name="Detter J.C."/>
            <person name="Han C."/>
            <person name="Tapia R."/>
            <person name="Land M."/>
            <person name="Hauser L."/>
            <person name="Markowitz V."/>
            <person name="Cheng J.-F."/>
            <person name="Hugenholtz P."/>
            <person name="Woyke T."/>
            <person name="Wu D."/>
            <person name="Gronow S."/>
            <person name="Wellnitz S."/>
            <person name="Brambilla E."/>
            <person name="Klenk H.-P."/>
            <person name="Eisen J.A."/>
        </authorList>
    </citation>
    <scope>NUCLEOTIDE SEQUENCE</scope>
    <source>
        <strain>WB4</strain>
    </source>
</reference>
<evidence type="ECO:0000259" key="1">
    <source>
        <dbReference type="Pfam" id="PF14200"/>
    </source>
</evidence>
<dbReference type="Pfam" id="PF14200">
    <property type="entry name" value="RicinB_lectin_2"/>
    <property type="match status" value="1"/>
</dbReference>
<dbReference type="eggNOG" id="COG1305">
    <property type="taxonomic scope" value="Bacteria"/>
</dbReference>
<dbReference type="GO" id="GO:0030246">
    <property type="term" value="F:carbohydrate binding"/>
    <property type="evidence" value="ECO:0007669"/>
    <property type="project" value="UniProtKB-KW"/>
</dbReference>
<keyword evidence="3" id="KW-1185">Reference proteome</keyword>
<dbReference type="Proteomes" id="UP000008718">
    <property type="component" value="Chromosome"/>
</dbReference>
<keyword evidence="2" id="KW-0430">Lectin</keyword>
<feature type="domain" description="Ricin B lectin" evidence="1">
    <location>
        <begin position="418"/>
        <end position="470"/>
    </location>
</feature>
<dbReference type="EMBL" id="CP002345">
    <property type="protein sequence ID" value="ADQ79715.1"/>
    <property type="molecule type" value="Genomic_DNA"/>
</dbReference>
<dbReference type="PANTHER" id="PTHR35532:SF5">
    <property type="entry name" value="CARBOHYDRATE-BINDING DOMAIN-CONTAINING PROTEIN"/>
    <property type="match status" value="1"/>
</dbReference>
<reference evidence="2 3" key="2">
    <citation type="journal article" date="2011" name="Stand. Genomic Sci.">
        <title>Complete genome sequence of Paludibacter propionicigenes type strain (WB4).</title>
        <authorList>
            <person name="Gronow S."/>
            <person name="Munk C."/>
            <person name="Lapidus A."/>
            <person name="Nolan M."/>
            <person name="Lucas S."/>
            <person name="Hammon N."/>
            <person name="Deshpande S."/>
            <person name="Cheng J.F."/>
            <person name="Tapia R."/>
            <person name="Han C."/>
            <person name="Goodwin L."/>
            <person name="Pitluck S."/>
            <person name="Liolios K."/>
            <person name="Ivanova N."/>
            <person name="Mavromatis K."/>
            <person name="Mikhailova N."/>
            <person name="Pati A."/>
            <person name="Chen A."/>
            <person name="Palaniappan K."/>
            <person name="Land M."/>
            <person name="Hauser L."/>
            <person name="Chang Y.J."/>
            <person name="Jeffries C.D."/>
            <person name="Brambilla E."/>
            <person name="Rohde M."/>
            <person name="Goker M."/>
            <person name="Detter J.C."/>
            <person name="Woyke T."/>
            <person name="Bristow J."/>
            <person name="Eisen J.A."/>
            <person name="Markowitz V."/>
            <person name="Hugenholtz P."/>
            <person name="Kyrpides N.C."/>
            <person name="Klenk H.P."/>
        </authorList>
    </citation>
    <scope>NUCLEOTIDE SEQUENCE [LARGE SCALE GENOMIC DNA]</scope>
    <source>
        <strain evidence="3">DSM 17365 / JCM 13257 / WB4</strain>
    </source>
</reference>
<dbReference type="KEGG" id="ppn:Palpr_1570"/>
<dbReference type="CDD" id="cd00161">
    <property type="entry name" value="beta-trefoil_Ricin-like"/>
    <property type="match status" value="1"/>
</dbReference>
<dbReference type="STRING" id="694427.Palpr_1570"/>
<dbReference type="HOGENOM" id="CLU_014876_0_0_10"/>
<gene>
    <name evidence="2" type="ordered locus">Palpr_1570</name>
</gene>
<dbReference type="InterPro" id="IPR035992">
    <property type="entry name" value="Ricin_B-like_lectins"/>
</dbReference>
<organism evidence="2 3">
    <name type="scientific">Paludibacter propionicigenes (strain DSM 17365 / JCM 13257 / WB4)</name>
    <dbReference type="NCBI Taxonomy" id="694427"/>
    <lineage>
        <taxon>Bacteria</taxon>
        <taxon>Pseudomonadati</taxon>
        <taxon>Bacteroidota</taxon>
        <taxon>Bacteroidia</taxon>
        <taxon>Bacteroidales</taxon>
        <taxon>Paludibacteraceae</taxon>
        <taxon>Paludibacter</taxon>
    </lineage>
</organism>
<sequence length="941" mass="108425">MKNRILFIICLFILSACSNLPKELKNKVSKEVEEALDEAGTNRQELEKVLIHYSKNPQDSLKFKAACFLIQNMKGYYSVTGENVNKLENIYRILGEVSTDERNEKYKRGVDSLKIDYRFNKQPDLQYIQANFLIQHIDQIFKAWEATPWHRNYSFDTFCEYVLPYRVYEEKLSLWSPLIEKRFKPQLDKIYFETGNLYEAENALFGKATVEEKFSASNYKAVTITAKDRLIFENVRTEPGEKILLIQHYNGGRNAKINVIVNDFDTVQAVLKYTGGWSKPAFSVVKVPIKVNKTVNKICLESKSEKISIDYVELVPVLDFKLVKQSGIISGATYKITNKRNSASLTIDNDSTKSASKTFTSEFKDMNNQKFIMSYTDYGFYKIKERDNHKVVLNMPYLSKDNGTRHEFSTGFTSYSKLWAILPTKDIGYFRIVNRNSRKCLEIDTKSSKGRNKVVQSEYNGGDNQLWKFEMLEKAPLKDTLTELKPGTFREASTRIFYETLDFQIYQLSGAMPSINAIDLIHTKIGSCHEEAQYLTYISRGLGIPIANDFIPQWPKRALSHYWNVLIDEKGKMVRNYFRNKPGAYTIFDSIPKSKVFRNTFTINKRSLGFINNNEEDIPKLFKNMHFVDVTQEYLKTSDVKVILDPQKAKNRHFAYLSVFDNKDWVPIFWGKIQSNSVVFDKMGRDIAYLPIYYSSTGNIPAGNPFLLSAAGKIKALKPDIKNLQKMVLYRKHTYIFYYNPNNKMIGGRFQGSNNPDFVNAVNLFTFNSETNASYCNLKINEKRTFKFLRYIGADGTHSNINELMFYDENGKEIIGSVIGTEGSCNDNGSTKEKVFDKNILTGFDAPLPNGGWVGLKLPKAVRVSKIRFMPRTDGNIIEPGDNYELVYWNNGWKSLGEKKAIADSLVYNNVPSGTLYLLHNRTKGTEERIFTYEKGKQVWW</sequence>
<dbReference type="PROSITE" id="PS51257">
    <property type="entry name" value="PROKAR_LIPOPROTEIN"/>
    <property type="match status" value="1"/>
</dbReference>
<evidence type="ECO:0000313" key="3">
    <source>
        <dbReference type="Proteomes" id="UP000008718"/>
    </source>
</evidence>
<accession>E4T4S1</accession>
<dbReference type="AlphaFoldDB" id="E4T4S1"/>
<dbReference type="SUPFAM" id="SSF50370">
    <property type="entry name" value="Ricin B-like lectins"/>
    <property type="match status" value="1"/>
</dbReference>
<dbReference type="OrthoDB" id="679512at2"/>
<name>E4T4S1_PALPW</name>
<proteinExistence type="predicted"/>
<dbReference type="PROSITE" id="PS50231">
    <property type="entry name" value="RICIN_B_LECTIN"/>
    <property type="match status" value="1"/>
</dbReference>